<feature type="region of interest" description="Disordered" evidence="1">
    <location>
        <begin position="15"/>
        <end position="49"/>
    </location>
</feature>
<name>A0AAD7L4D8_QUISA</name>
<dbReference type="KEGG" id="qsa:O6P43_026582"/>
<dbReference type="EMBL" id="JARAOO010000011">
    <property type="protein sequence ID" value="KAJ7950380.1"/>
    <property type="molecule type" value="Genomic_DNA"/>
</dbReference>
<reference evidence="2" key="1">
    <citation type="journal article" date="2023" name="Science">
        <title>Elucidation of the pathway for biosynthesis of saponin adjuvants from the soapbark tree.</title>
        <authorList>
            <person name="Reed J."/>
            <person name="Orme A."/>
            <person name="El-Demerdash A."/>
            <person name="Owen C."/>
            <person name="Martin L.B.B."/>
            <person name="Misra R.C."/>
            <person name="Kikuchi S."/>
            <person name="Rejzek M."/>
            <person name="Martin A.C."/>
            <person name="Harkess A."/>
            <person name="Leebens-Mack J."/>
            <person name="Louveau T."/>
            <person name="Stephenson M.J."/>
            <person name="Osbourn A."/>
        </authorList>
    </citation>
    <scope>NUCLEOTIDE SEQUENCE</scope>
    <source>
        <strain evidence="2">S10</strain>
    </source>
</reference>
<organism evidence="2 3">
    <name type="scientific">Quillaja saponaria</name>
    <name type="common">Soap bark tree</name>
    <dbReference type="NCBI Taxonomy" id="32244"/>
    <lineage>
        <taxon>Eukaryota</taxon>
        <taxon>Viridiplantae</taxon>
        <taxon>Streptophyta</taxon>
        <taxon>Embryophyta</taxon>
        <taxon>Tracheophyta</taxon>
        <taxon>Spermatophyta</taxon>
        <taxon>Magnoliopsida</taxon>
        <taxon>eudicotyledons</taxon>
        <taxon>Gunneridae</taxon>
        <taxon>Pentapetalae</taxon>
        <taxon>rosids</taxon>
        <taxon>fabids</taxon>
        <taxon>Fabales</taxon>
        <taxon>Quillajaceae</taxon>
        <taxon>Quillaja</taxon>
    </lineage>
</organism>
<gene>
    <name evidence="2" type="ORF">O6P43_026582</name>
</gene>
<protein>
    <submittedName>
        <fullName evidence="2">Uncharacterized protein</fullName>
    </submittedName>
</protein>
<feature type="region of interest" description="Disordered" evidence="1">
    <location>
        <begin position="89"/>
        <end position="153"/>
    </location>
</feature>
<keyword evidence="3" id="KW-1185">Reference proteome</keyword>
<evidence type="ECO:0000313" key="2">
    <source>
        <dbReference type="EMBL" id="KAJ7950380.1"/>
    </source>
</evidence>
<dbReference type="Proteomes" id="UP001163823">
    <property type="component" value="Chromosome 11"/>
</dbReference>
<dbReference type="AlphaFoldDB" id="A0AAD7L4D8"/>
<feature type="compositionally biased region" description="Low complexity" evidence="1">
    <location>
        <begin position="21"/>
        <end position="33"/>
    </location>
</feature>
<evidence type="ECO:0000313" key="3">
    <source>
        <dbReference type="Proteomes" id="UP001163823"/>
    </source>
</evidence>
<sequence>MRYFTPVSFIHAAPPGAPVQSCSAHSTSSSMSSQHRRRTRTNVPGPLTSYGCADAVVGPSDMHISSPPHMSQPPYVPYFQYGSTRASYDSGMGSGMQATKGFSSAHDMPQLEDPSDTANVPPRQNPARRRRPHSCGTGSFFVDRDSSKSLFKF</sequence>
<accession>A0AAD7L4D8</accession>
<proteinExistence type="predicted"/>
<evidence type="ECO:0000256" key="1">
    <source>
        <dbReference type="SAM" id="MobiDB-lite"/>
    </source>
</evidence>
<comment type="caution">
    <text evidence="2">The sequence shown here is derived from an EMBL/GenBank/DDBJ whole genome shotgun (WGS) entry which is preliminary data.</text>
</comment>